<feature type="signal peptide" evidence="7">
    <location>
        <begin position="1"/>
        <end position="25"/>
    </location>
</feature>
<comment type="caution">
    <text evidence="8">The sequence shown here is derived from an EMBL/GenBank/DDBJ whole genome shotgun (WGS) entry which is preliminary data.</text>
</comment>
<name>A0ABV1SLF9_9RHOB</name>
<evidence type="ECO:0000256" key="5">
    <source>
        <dbReference type="ARBA" id="ARBA00049629"/>
    </source>
</evidence>
<dbReference type="InterPro" id="IPR006059">
    <property type="entry name" value="SBP"/>
</dbReference>
<evidence type="ECO:0000256" key="6">
    <source>
        <dbReference type="ARBA" id="ARBA00049753"/>
    </source>
</evidence>
<dbReference type="SUPFAM" id="SSF53850">
    <property type="entry name" value="Periplasmic binding protein-like II"/>
    <property type="match status" value="1"/>
</dbReference>
<dbReference type="PANTHER" id="PTHR43649">
    <property type="entry name" value="ARABINOSE-BINDING PROTEIN-RELATED"/>
    <property type="match status" value="1"/>
</dbReference>
<accession>A0ABV1SLF9</accession>
<reference evidence="8 9" key="1">
    <citation type="submission" date="2024-01" db="EMBL/GenBank/DDBJ databases">
        <authorList>
            <person name="Deng Y."/>
            <person name="Su J."/>
        </authorList>
    </citation>
    <scope>NUCLEOTIDE SEQUENCE [LARGE SCALE GENOMIC DNA]</scope>
    <source>
        <strain evidence="8 9">CPCC 100088</strain>
    </source>
</reference>
<keyword evidence="3" id="KW-0813">Transport</keyword>
<evidence type="ECO:0000256" key="3">
    <source>
        <dbReference type="ARBA" id="ARBA00022448"/>
    </source>
</evidence>
<dbReference type="PANTHER" id="PTHR43649:SF28">
    <property type="entry name" value="BINDING PROTEIN COMPONENT OF ABC SUGAR TRANSPORTER-RELATED"/>
    <property type="match status" value="1"/>
</dbReference>
<dbReference type="RefSeq" id="WP_339114681.1">
    <property type="nucleotide sequence ID" value="NZ_JAYWLC010000027.1"/>
</dbReference>
<proteinExistence type="inferred from homology"/>
<comment type="subcellular location">
    <subcellularLocation>
        <location evidence="1">Periplasm</location>
    </subcellularLocation>
</comment>
<evidence type="ECO:0000256" key="4">
    <source>
        <dbReference type="ARBA" id="ARBA00022729"/>
    </source>
</evidence>
<dbReference type="Gene3D" id="3.40.190.10">
    <property type="entry name" value="Periplasmic binding protein-like II"/>
    <property type="match status" value="2"/>
</dbReference>
<evidence type="ECO:0000313" key="9">
    <source>
        <dbReference type="Proteomes" id="UP001438953"/>
    </source>
</evidence>
<organism evidence="8 9">
    <name type="scientific">Thioclava kandeliae</name>
    <dbReference type="NCBI Taxonomy" id="3070818"/>
    <lineage>
        <taxon>Bacteria</taxon>
        <taxon>Pseudomonadati</taxon>
        <taxon>Pseudomonadota</taxon>
        <taxon>Alphaproteobacteria</taxon>
        <taxon>Rhodobacterales</taxon>
        <taxon>Paracoccaceae</taxon>
        <taxon>Thioclava</taxon>
    </lineage>
</organism>
<evidence type="ECO:0000313" key="8">
    <source>
        <dbReference type="EMBL" id="MER5173734.1"/>
    </source>
</evidence>
<dbReference type="EMBL" id="JAYWLC010000027">
    <property type="protein sequence ID" value="MER5173734.1"/>
    <property type="molecule type" value="Genomic_DNA"/>
</dbReference>
<reference evidence="8 9" key="2">
    <citation type="submission" date="2024-06" db="EMBL/GenBank/DDBJ databases">
        <title>Thioclava kandeliae sp. nov. from a rhizosphere soil sample of Kandelia candel in a mangrove.</title>
        <authorList>
            <person name="Mu T."/>
        </authorList>
    </citation>
    <scope>NUCLEOTIDE SEQUENCE [LARGE SCALE GENOMIC DNA]</scope>
    <source>
        <strain evidence="8 9">CPCC 100088</strain>
    </source>
</reference>
<sequence length="411" mass="43614">MLNSPLRAGLLAGAALTCLTAAAHAQDAEVIHFWTSSSEAASARVLADAYDKAGGHWIDSAVAGTDAARAAFTTRVQAGNPPTAMVATSVLEYQDMARAGYFANLDDLAKDLGWKDVVPEALMGAVTVDGHIYGAPVGMAVNNFLWTSPKALAAIGETEPPKTWDEFFADGDKLKEKGIIPYAHPGKWYWDLNLFGFVLASLDTEAYMQFHKVDPQVFDNPSFTEATEIFARLRDYSDQGAAGREWNLSTQLVMKGDAAFLFMGSWVKGELDAAGVVPGKDILCSIGVNDTPVSLNGDAMIFPAMNDSKTPTEAQALLAKTVTSVDTQVAFATTKGALPMRTDAQMPDLDMCSTKALAQAKTAGSVPAYPAMLSGDVAGSIGDVLDNFWVDTGASAEDLAAELQDVFADFQ</sequence>
<comment type="function">
    <text evidence="5">Part of a binding-protein-dependent transport system for a sugar.</text>
</comment>
<protein>
    <recommendedName>
        <fullName evidence="6">Probable sugar-binding periplasmic protein</fullName>
    </recommendedName>
</protein>
<evidence type="ECO:0000256" key="7">
    <source>
        <dbReference type="SAM" id="SignalP"/>
    </source>
</evidence>
<gene>
    <name evidence="8" type="ORF">VSX56_18400</name>
</gene>
<comment type="similarity">
    <text evidence="2">Belongs to the bacterial solute-binding protein 1 family.</text>
</comment>
<evidence type="ECO:0000256" key="1">
    <source>
        <dbReference type="ARBA" id="ARBA00004418"/>
    </source>
</evidence>
<dbReference type="Proteomes" id="UP001438953">
    <property type="component" value="Unassembled WGS sequence"/>
</dbReference>
<keyword evidence="4 7" id="KW-0732">Signal</keyword>
<evidence type="ECO:0000256" key="2">
    <source>
        <dbReference type="ARBA" id="ARBA00008520"/>
    </source>
</evidence>
<feature type="chain" id="PRO_5045218018" description="Probable sugar-binding periplasmic protein" evidence="7">
    <location>
        <begin position="26"/>
        <end position="411"/>
    </location>
</feature>
<dbReference type="InterPro" id="IPR050490">
    <property type="entry name" value="Bact_solute-bd_prot1"/>
</dbReference>
<dbReference type="Pfam" id="PF01547">
    <property type="entry name" value="SBP_bac_1"/>
    <property type="match status" value="1"/>
</dbReference>
<keyword evidence="9" id="KW-1185">Reference proteome</keyword>